<evidence type="ECO:0000313" key="3">
    <source>
        <dbReference type="Proteomes" id="UP000197424"/>
    </source>
</evidence>
<evidence type="ECO:0000256" key="1">
    <source>
        <dbReference type="SAM" id="Phobius"/>
    </source>
</evidence>
<organism evidence="2 3">
    <name type="scientific">Laribacter hongkongensis</name>
    <dbReference type="NCBI Taxonomy" id="168471"/>
    <lineage>
        <taxon>Bacteria</taxon>
        <taxon>Pseudomonadati</taxon>
        <taxon>Pseudomonadota</taxon>
        <taxon>Betaproteobacteria</taxon>
        <taxon>Neisseriales</taxon>
        <taxon>Aquaspirillaceae</taxon>
        <taxon>Laribacter</taxon>
    </lineage>
</organism>
<feature type="transmembrane region" description="Helical" evidence="1">
    <location>
        <begin position="33"/>
        <end position="52"/>
    </location>
</feature>
<reference evidence="3" key="1">
    <citation type="submission" date="2017-06" db="EMBL/GenBank/DDBJ databases">
        <title>Whole genome sequence of Laribacter hongkongensis LHGZ1.</title>
        <authorList>
            <person name="Chen D."/>
            <person name="Wu H."/>
            <person name="Chen J."/>
        </authorList>
    </citation>
    <scope>NUCLEOTIDE SEQUENCE [LARGE SCALE GENOMIC DNA]</scope>
    <source>
        <strain evidence="3">LHGZ1</strain>
    </source>
</reference>
<accession>A0A248LJA2</accession>
<name>A0A248LJA2_9NEIS</name>
<sequence length="63" mass="7415">MFRDKNQCFQCNCHEKSIHAMMYLCNGLKFMKLFIRLEISVFLAIATTYPGWSFFDRALLAPC</sequence>
<keyword evidence="1" id="KW-0472">Membrane</keyword>
<dbReference type="Proteomes" id="UP000197424">
    <property type="component" value="Chromosome"/>
</dbReference>
<protein>
    <submittedName>
        <fullName evidence="2">Uncharacterized protein</fullName>
    </submittedName>
</protein>
<dbReference type="EMBL" id="CP022115">
    <property type="protein sequence ID" value="ASJ24243.1"/>
    <property type="molecule type" value="Genomic_DNA"/>
</dbReference>
<evidence type="ECO:0000313" key="2">
    <source>
        <dbReference type="EMBL" id="ASJ24243.1"/>
    </source>
</evidence>
<gene>
    <name evidence="2" type="ORF">LHGZ1_1412</name>
</gene>
<dbReference type="AlphaFoldDB" id="A0A248LJA2"/>
<keyword evidence="1" id="KW-0812">Transmembrane</keyword>
<proteinExistence type="predicted"/>
<keyword evidence="1" id="KW-1133">Transmembrane helix</keyword>